<gene>
    <name evidence="1" type="ORF">GCM10007879_30360</name>
</gene>
<dbReference type="Proteomes" id="UP001161405">
    <property type="component" value="Unassembled WGS sequence"/>
</dbReference>
<evidence type="ECO:0000313" key="2">
    <source>
        <dbReference type="Proteomes" id="UP001161405"/>
    </source>
</evidence>
<protein>
    <submittedName>
        <fullName evidence="1">Uncharacterized protein</fullName>
    </submittedName>
</protein>
<reference evidence="1" key="2">
    <citation type="submission" date="2023-01" db="EMBL/GenBank/DDBJ databases">
        <title>Draft genome sequence of Maritalea porphyrae strain NBRC 107169.</title>
        <authorList>
            <person name="Sun Q."/>
            <person name="Mori K."/>
        </authorList>
    </citation>
    <scope>NUCLEOTIDE SEQUENCE</scope>
    <source>
        <strain evidence="1">NBRC 107169</strain>
    </source>
</reference>
<evidence type="ECO:0000313" key="1">
    <source>
        <dbReference type="EMBL" id="GLQ18787.1"/>
    </source>
</evidence>
<keyword evidence="2" id="KW-1185">Reference proteome</keyword>
<accession>A0ABQ5UXS5</accession>
<organism evidence="1 2">
    <name type="scientific">Maritalea porphyrae</name>
    <dbReference type="NCBI Taxonomy" id="880732"/>
    <lineage>
        <taxon>Bacteria</taxon>
        <taxon>Pseudomonadati</taxon>
        <taxon>Pseudomonadota</taxon>
        <taxon>Alphaproteobacteria</taxon>
        <taxon>Hyphomicrobiales</taxon>
        <taxon>Devosiaceae</taxon>
        <taxon>Maritalea</taxon>
    </lineage>
</organism>
<sequence>MAKPRVAEMAILSGPNFLTSLELISEAIAKLDAVNAIMSG</sequence>
<name>A0ABQ5UXS5_9HYPH</name>
<reference evidence="1" key="1">
    <citation type="journal article" date="2014" name="Int. J. Syst. Evol. Microbiol.">
        <title>Complete genome of a new Firmicutes species belonging to the dominant human colonic microbiota ('Ruminococcus bicirculans') reveals two chromosomes and a selective capacity to utilize plant glucans.</title>
        <authorList>
            <consortium name="NISC Comparative Sequencing Program"/>
            <person name="Wegmann U."/>
            <person name="Louis P."/>
            <person name="Goesmann A."/>
            <person name="Henrissat B."/>
            <person name="Duncan S.H."/>
            <person name="Flint H.J."/>
        </authorList>
    </citation>
    <scope>NUCLEOTIDE SEQUENCE</scope>
    <source>
        <strain evidence="1">NBRC 107169</strain>
    </source>
</reference>
<comment type="caution">
    <text evidence="1">The sequence shown here is derived from an EMBL/GenBank/DDBJ whole genome shotgun (WGS) entry which is preliminary data.</text>
</comment>
<proteinExistence type="predicted"/>
<dbReference type="EMBL" id="BSNI01000002">
    <property type="protein sequence ID" value="GLQ18787.1"/>
    <property type="molecule type" value="Genomic_DNA"/>
</dbReference>